<dbReference type="InterPro" id="IPR012337">
    <property type="entry name" value="RNaseH-like_sf"/>
</dbReference>
<dbReference type="PANTHER" id="PTHR47723:SF19">
    <property type="entry name" value="POLYNUCLEOTIDYL TRANSFERASE, RIBONUCLEASE H-LIKE SUPERFAMILY PROTEIN"/>
    <property type="match status" value="1"/>
</dbReference>
<dbReference type="SUPFAM" id="SSF52799">
    <property type="entry name" value="(Phosphotyrosine protein) phosphatases II"/>
    <property type="match status" value="1"/>
</dbReference>
<dbReference type="PANTHER" id="PTHR47723">
    <property type="entry name" value="OS05G0353850 PROTEIN"/>
    <property type="match status" value="1"/>
</dbReference>
<organism evidence="2 3">
    <name type="scientific">Hibiscus syriacus</name>
    <name type="common">Rose of Sharon</name>
    <dbReference type="NCBI Taxonomy" id="106335"/>
    <lineage>
        <taxon>Eukaryota</taxon>
        <taxon>Viridiplantae</taxon>
        <taxon>Streptophyta</taxon>
        <taxon>Embryophyta</taxon>
        <taxon>Tracheophyta</taxon>
        <taxon>Spermatophyta</taxon>
        <taxon>Magnoliopsida</taxon>
        <taxon>eudicotyledons</taxon>
        <taxon>Gunneridae</taxon>
        <taxon>Pentapetalae</taxon>
        <taxon>rosids</taxon>
        <taxon>malvids</taxon>
        <taxon>Malvales</taxon>
        <taxon>Malvaceae</taxon>
        <taxon>Malvoideae</taxon>
        <taxon>Hibiscus</taxon>
    </lineage>
</organism>
<dbReference type="EMBL" id="VEPZ02001047">
    <property type="protein sequence ID" value="KAE8698092.1"/>
    <property type="molecule type" value="Genomic_DNA"/>
</dbReference>
<dbReference type="GO" id="GO:0004523">
    <property type="term" value="F:RNA-DNA hybrid ribonuclease activity"/>
    <property type="evidence" value="ECO:0007669"/>
    <property type="project" value="InterPro"/>
</dbReference>
<dbReference type="CDD" id="cd06222">
    <property type="entry name" value="RNase_H_like"/>
    <property type="match status" value="1"/>
</dbReference>
<dbReference type="InterPro" id="IPR029021">
    <property type="entry name" value="Prot-tyrosine_phosphatase-like"/>
</dbReference>
<comment type="caution">
    <text evidence="2">The sequence shown here is derived from an EMBL/GenBank/DDBJ whole genome shotgun (WGS) entry which is preliminary data.</text>
</comment>
<dbReference type="GO" id="GO:0003676">
    <property type="term" value="F:nucleic acid binding"/>
    <property type="evidence" value="ECO:0007669"/>
    <property type="project" value="InterPro"/>
</dbReference>
<name>A0A6A3A4C5_HIBSY</name>
<proteinExistence type="predicted"/>
<dbReference type="SUPFAM" id="SSF53098">
    <property type="entry name" value="Ribonuclease H-like"/>
    <property type="match status" value="1"/>
</dbReference>
<keyword evidence="3" id="KW-1185">Reference proteome</keyword>
<evidence type="ECO:0000259" key="1">
    <source>
        <dbReference type="Pfam" id="PF13456"/>
    </source>
</evidence>
<evidence type="ECO:0000313" key="3">
    <source>
        <dbReference type="Proteomes" id="UP000436088"/>
    </source>
</evidence>
<evidence type="ECO:0000313" key="2">
    <source>
        <dbReference type="EMBL" id="KAE8698092.1"/>
    </source>
</evidence>
<sequence length="366" mass="40497">MLINAISPTERAKVAFSDLLRPLQSLTKHGMSLSQALEHVRSKRPSAAPNPGFILQSKEFEKYLQGAGASRYRHISIPWCTSPSTWPSITCSLVKWECPRKMLGHAALAKPVQAGKKAEPSPACAGIQVVGGVFVVTLEAGAWSQIVLHILRDCGFARDVWNHVSPQASLLAFFTAELHDWILQNINTTATWSVSDIHWNLIFASIFWHLWKTRNSLGVQAAPSTASPHQLDSPPFLWIALNIDGALCSGTKIATIGGLLRDSSGHWLGGFNRIIGSSNDLQAELWVIHSDLCLAWDLGYRLIQIRSDRQKAIAIINDPNALSCQLPLVRVISLLKLRIWELDLLGSFEKQTFLLTPWQKIPPGPF</sequence>
<dbReference type="InterPro" id="IPR053151">
    <property type="entry name" value="RNase_H-like"/>
</dbReference>
<dbReference type="Gene3D" id="3.90.190.10">
    <property type="entry name" value="Protein tyrosine phosphatase superfamily"/>
    <property type="match status" value="1"/>
</dbReference>
<dbReference type="Gene3D" id="3.30.420.10">
    <property type="entry name" value="Ribonuclease H-like superfamily/Ribonuclease H"/>
    <property type="match status" value="1"/>
</dbReference>
<protein>
    <recommendedName>
        <fullName evidence="1">RNase H type-1 domain-containing protein</fullName>
    </recommendedName>
</protein>
<dbReference type="Proteomes" id="UP000436088">
    <property type="component" value="Unassembled WGS sequence"/>
</dbReference>
<accession>A0A6A3A4C5</accession>
<dbReference type="Pfam" id="PF13456">
    <property type="entry name" value="RVT_3"/>
    <property type="match status" value="1"/>
</dbReference>
<reference evidence="2" key="1">
    <citation type="submission" date="2019-09" db="EMBL/GenBank/DDBJ databases">
        <title>Draft genome information of white flower Hibiscus syriacus.</title>
        <authorList>
            <person name="Kim Y.-M."/>
        </authorList>
    </citation>
    <scope>NUCLEOTIDE SEQUENCE [LARGE SCALE GENOMIC DNA]</scope>
    <source>
        <strain evidence="2">YM2019G1</strain>
    </source>
</reference>
<dbReference type="InterPro" id="IPR036397">
    <property type="entry name" value="RNaseH_sf"/>
</dbReference>
<feature type="domain" description="RNase H type-1" evidence="1">
    <location>
        <begin position="242"/>
        <end position="321"/>
    </location>
</feature>
<dbReference type="AlphaFoldDB" id="A0A6A3A4C5"/>
<dbReference type="InterPro" id="IPR044730">
    <property type="entry name" value="RNase_H-like_dom_plant"/>
</dbReference>
<gene>
    <name evidence="2" type="ORF">F3Y22_tig00110602pilonHSYRG00119</name>
</gene>
<dbReference type="InterPro" id="IPR002156">
    <property type="entry name" value="RNaseH_domain"/>
</dbReference>